<protein>
    <submittedName>
        <fullName evidence="1">Uncharacterized protein</fullName>
    </submittedName>
</protein>
<dbReference type="Proteomes" id="UP000554482">
    <property type="component" value="Unassembled WGS sequence"/>
</dbReference>
<evidence type="ECO:0000313" key="2">
    <source>
        <dbReference type="Proteomes" id="UP000554482"/>
    </source>
</evidence>
<keyword evidence="2" id="KW-1185">Reference proteome</keyword>
<dbReference type="AlphaFoldDB" id="A0A7J6V503"/>
<name>A0A7J6V503_THATH</name>
<sequence length="60" mass="6533">MPKNIRLPSAISSLEKSNLQPKSYPECTAIGSACPSLTHIQDYSVLGMEMGAVLPETRRN</sequence>
<evidence type="ECO:0000313" key="1">
    <source>
        <dbReference type="EMBL" id="KAF5179801.1"/>
    </source>
</evidence>
<dbReference type="EMBL" id="JABWDY010038315">
    <property type="protein sequence ID" value="KAF5179801.1"/>
    <property type="molecule type" value="Genomic_DNA"/>
</dbReference>
<accession>A0A7J6V503</accession>
<organism evidence="1 2">
    <name type="scientific">Thalictrum thalictroides</name>
    <name type="common">Rue-anemone</name>
    <name type="synonym">Anemone thalictroides</name>
    <dbReference type="NCBI Taxonomy" id="46969"/>
    <lineage>
        <taxon>Eukaryota</taxon>
        <taxon>Viridiplantae</taxon>
        <taxon>Streptophyta</taxon>
        <taxon>Embryophyta</taxon>
        <taxon>Tracheophyta</taxon>
        <taxon>Spermatophyta</taxon>
        <taxon>Magnoliopsida</taxon>
        <taxon>Ranunculales</taxon>
        <taxon>Ranunculaceae</taxon>
        <taxon>Thalictroideae</taxon>
        <taxon>Thalictrum</taxon>
    </lineage>
</organism>
<proteinExistence type="predicted"/>
<gene>
    <name evidence="1" type="ORF">FRX31_030612</name>
</gene>
<comment type="caution">
    <text evidence="1">The sequence shown here is derived from an EMBL/GenBank/DDBJ whole genome shotgun (WGS) entry which is preliminary data.</text>
</comment>
<reference evidence="1 2" key="1">
    <citation type="submission" date="2020-06" db="EMBL/GenBank/DDBJ databases">
        <title>Transcriptomic and genomic resources for Thalictrum thalictroides and T. hernandezii: Facilitating candidate gene discovery in an emerging model plant lineage.</title>
        <authorList>
            <person name="Arias T."/>
            <person name="Riano-Pachon D.M."/>
            <person name="Di Stilio V.S."/>
        </authorList>
    </citation>
    <scope>NUCLEOTIDE SEQUENCE [LARGE SCALE GENOMIC DNA]</scope>
    <source>
        <strain evidence="2">cv. WT478/WT964</strain>
        <tissue evidence="1">Leaves</tissue>
    </source>
</reference>